<dbReference type="OrthoDB" id="506059at2"/>
<organism evidence="9 10">
    <name type="scientific">Calothrix parasitica NIES-267</name>
    <dbReference type="NCBI Taxonomy" id="1973488"/>
    <lineage>
        <taxon>Bacteria</taxon>
        <taxon>Bacillati</taxon>
        <taxon>Cyanobacteriota</taxon>
        <taxon>Cyanophyceae</taxon>
        <taxon>Nostocales</taxon>
        <taxon>Calotrichaceae</taxon>
        <taxon>Calothrix</taxon>
    </lineage>
</organism>
<evidence type="ECO:0000313" key="9">
    <source>
        <dbReference type="EMBL" id="BAY85137.1"/>
    </source>
</evidence>
<keyword evidence="7 8" id="KW-0472">Membrane</keyword>
<dbReference type="Proteomes" id="UP000218418">
    <property type="component" value="Chromosome"/>
</dbReference>
<sequence length="515" mass="59107">MSQDVLINSDKNSKTNQKYINLFSPDKLSWIIIGFGIAIRLVQYLYNRSLWADEAVLALNIVNRSYLELLQPLDYDQGAPFGFLIIEKIAIQIFGNNEYALRLFPLLSGIISLFLFYQLAKRYLNGYAIPIALAFFVSLSHLVYYATELKQYSSDVAIALFSSLLVVEICRKRLNISKIILFSLLGALTIWFSHPAIFVLAGFGTSQLVMNASKTKKSQIFKILLIYSSWLISFGIFYFVSVQSLNNNSDLMTSWKNGFPSSFYDINWVFNALGKFFYKPLGFVGITDGLAIFAFVIGCISLFKRQKKQLFIILSPVIATFVASFLHKFPFRNRLVLFLTPFFILLIAEGIGCLIQKRGFKKTFIPGILLLAVLLFHPVSTASNLLIQPYQRAEIKQVINYVKSNQQGEDTIYIFQRGHYQFLYYAEKYGYQPDDYIIGIDDLDKYDGKKLSLAEEERYEQDLNKLRGNKRVWVIFSHAHVSSENKMMKSYLDKIGKQIDLFETVGAFVYLYDLS</sequence>
<feature type="transmembrane region" description="Helical" evidence="8">
    <location>
        <begin position="310"/>
        <end position="329"/>
    </location>
</feature>
<feature type="transmembrane region" description="Helical" evidence="8">
    <location>
        <begin position="224"/>
        <end position="245"/>
    </location>
</feature>
<feature type="transmembrane region" description="Helical" evidence="8">
    <location>
        <begin position="281"/>
        <end position="303"/>
    </location>
</feature>
<keyword evidence="6 8" id="KW-1133">Transmembrane helix</keyword>
<evidence type="ECO:0000256" key="2">
    <source>
        <dbReference type="ARBA" id="ARBA00022475"/>
    </source>
</evidence>
<protein>
    <submittedName>
        <fullName evidence="9">Uncharacterized protein</fullName>
    </submittedName>
</protein>
<dbReference type="InterPro" id="IPR050297">
    <property type="entry name" value="LipidA_mod_glycosyltrf_83"/>
</dbReference>
<gene>
    <name evidence="9" type="ORF">NIES267_46360</name>
</gene>
<evidence type="ECO:0000256" key="4">
    <source>
        <dbReference type="ARBA" id="ARBA00022679"/>
    </source>
</evidence>
<feature type="transmembrane region" description="Helical" evidence="8">
    <location>
        <begin position="335"/>
        <end position="355"/>
    </location>
</feature>
<comment type="subcellular location">
    <subcellularLocation>
        <location evidence="1">Cell membrane</location>
        <topology evidence="1">Multi-pass membrane protein</topology>
    </subcellularLocation>
</comment>
<keyword evidence="2" id="KW-1003">Cell membrane</keyword>
<dbReference type="AlphaFoldDB" id="A0A1Z4LV57"/>
<evidence type="ECO:0000256" key="7">
    <source>
        <dbReference type="ARBA" id="ARBA00023136"/>
    </source>
</evidence>
<dbReference type="GO" id="GO:0016763">
    <property type="term" value="F:pentosyltransferase activity"/>
    <property type="evidence" value="ECO:0007669"/>
    <property type="project" value="TreeGrafter"/>
</dbReference>
<dbReference type="GO" id="GO:0009103">
    <property type="term" value="P:lipopolysaccharide biosynthetic process"/>
    <property type="evidence" value="ECO:0007669"/>
    <property type="project" value="UniProtKB-ARBA"/>
</dbReference>
<evidence type="ECO:0000256" key="6">
    <source>
        <dbReference type="ARBA" id="ARBA00022989"/>
    </source>
</evidence>
<evidence type="ECO:0000256" key="1">
    <source>
        <dbReference type="ARBA" id="ARBA00004651"/>
    </source>
</evidence>
<reference evidence="9 10" key="1">
    <citation type="submission" date="2017-06" db="EMBL/GenBank/DDBJ databases">
        <title>Genome sequencing of cyanobaciteial culture collection at National Institute for Environmental Studies (NIES).</title>
        <authorList>
            <person name="Hirose Y."/>
            <person name="Shimura Y."/>
            <person name="Fujisawa T."/>
            <person name="Nakamura Y."/>
            <person name="Kawachi M."/>
        </authorList>
    </citation>
    <scope>NUCLEOTIDE SEQUENCE [LARGE SCALE GENOMIC DNA]</scope>
    <source>
        <strain evidence="9 10">NIES-267</strain>
    </source>
</reference>
<feature type="transmembrane region" description="Helical" evidence="8">
    <location>
        <begin position="180"/>
        <end position="203"/>
    </location>
</feature>
<dbReference type="PANTHER" id="PTHR33908:SF11">
    <property type="entry name" value="MEMBRANE PROTEIN"/>
    <property type="match status" value="1"/>
</dbReference>
<dbReference type="EMBL" id="AP018227">
    <property type="protein sequence ID" value="BAY85137.1"/>
    <property type="molecule type" value="Genomic_DNA"/>
</dbReference>
<evidence type="ECO:0000256" key="3">
    <source>
        <dbReference type="ARBA" id="ARBA00022676"/>
    </source>
</evidence>
<keyword evidence="5 8" id="KW-0812">Transmembrane</keyword>
<feature type="transmembrane region" description="Helical" evidence="8">
    <location>
        <begin position="99"/>
        <end position="120"/>
    </location>
</feature>
<keyword evidence="4" id="KW-0808">Transferase</keyword>
<keyword evidence="10" id="KW-1185">Reference proteome</keyword>
<feature type="transmembrane region" description="Helical" evidence="8">
    <location>
        <begin position="367"/>
        <end position="387"/>
    </location>
</feature>
<keyword evidence="3" id="KW-0328">Glycosyltransferase</keyword>
<accession>A0A1Z4LV57</accession>
<evidence type="ECO:0000313" key="10">
    <source>
        <dbReference type="Proteomes" id="UP000218418"/>
    </source>
</evidence>
<dbReference type="PANTHER" id="PTHR33908">
    <property type="entry name" value="MANNOSYLTRANSFERASE YKCB-RELATED"/>
    <property type="match status" value="1"/>
</dbReference>
<feature type="transmembrane region" description="Helical" evidence="8">
    <location>
        <begin position="126"/>
        <end position="144"/>
    </location>
</feature>
<feature type="transmembrane region" description="Helical" evidence="8">
    <location>
        <begin position="28"/>
        <end position="46"/>
    </location>
</feature>
<name>A0A1Z4LV57_9CYAN</name>
<evidence type="ECO:0000256" key="5">
    <source>
        <dbReference type="ARBA" id="ARBA00022692"/>
    </source>
</evidence>
<evidence type="ECO:0000256" key="8">
    <source>
        <dbReference type="SAM" id="Phobius"/>
    </source>
</evidence>
<dbReference type="GO" id="GO:0005886">
    <property type="term" value="C:plasma membrane"/>
    <property type="evidence" value="ECO:0007669"/>
    <property type="project" value="UniProtKB-SubCell"/>
</dbReference>
<proteinExistence type="predicted"/>